<evidence type="ECO:0000256" key="3">
    <source>
        <dbReference type="ARBA" id="ARBA00022801"/>
    </source>
</evidence>
<dbReference type="InterPro" id="IPR010285">
    <property type="entry name" value="DNA_helicase_pif1-like_DEAD"/>
</dbReference>
<evidence type="ECO:0000256" key="5">
    <source>
        <dbReference type="ARBA" id="ARBA00022840"/>
    </source>
</evidence>
<accession>A0A1F7UP99</accession>
<dbReference type="Gene3D" id="2.30.30.940">
    <property type="match status" value="1"/>
</dbReference>
<evidence type="ECO:0000259" key="9">
    <source>
        <dbReference type="SMART" id="SM00382"/>
    </source>
</evidence>
<dbReference type="CDD" id="cd18037">
    <property type="entry name" value="DEXSc_Pif1_like"/>
    <property type="match status" value="1"/>
</dbReference>
<dbReference type="PANTHER" id="PTHR47642">
    <property type="entry name" value="ATP-DEPENDENT DNA HELICASE"/>
    <property type="match status" value="1"/>
</dbReference>
<dbReference type="InterPro" id="IPR051055">
    <property type="entry name" value="PIF1_helicase"/>
</dbReference>
<evidence type="ECO:0000313" key="11">
    <source>
        <dbReference type="Proteomes" id="UP000176603"/>
    </source>
</evidence>
<protein>
    <recommendedName>
        <fullName evidence="9">AAA+ ATPase domain-containing protein</fullName>
    </recommendedName>
</protein>
<dbReference type="GO" id="GO:0003678">
    <property type="term" value="F:DNA helicase activity"/>
    <property type="evidence" value="ECO:0007669"/>
    <property type="project" value="InterPro"/>
</dbReference>
<proteinExistence type="predicted"/>
<organism evidence="10 11">
    <name type="scientific">Candidatus Uhrbacteria bacterium RIFCSPHIGHO2_12_FULL_60_25</name>
    <dbReference type="NCBI Taxonomy" id="1802399"/>
    <lineage>
        <taxon>Bacteria</taxon>
        <taxon>Candidatus Uhriibacteriota</taxon>
    </lineage>
</organism>
<dbReference type="InterPro" id="IPR029491">
    <property type="entry name" value="Helicase_HTH"/>
</dbReference>
<keyword evidence="4" id="KW-0347">Helicase</keyword>
<feature type="domain" description="AAA+ ATPase" evidence="9">
    <location>
        <begin position="12"/>
        <end position="167"/>
    </location>
</feature>
<dbReference type="InterPro" id="IPR049163">
    <property type="entry name" value="Pif1-like_2B_dom"/>
</dbReference>
<dbReference type="AlphaFoldDB" id="A0A1F7UP99"/>
<dbReference type="CDD" id="cd18809">
    <property type="entry name" value="SF1_C_RecD"/>
    <property type="match status" value="1"/>
</dbReference>
<keyword evidence="8" id="KW-0413">Isomerase</keyword>
<dbReference type="Proteomes" id="UP000176603">
    <property type="component" value="Unassembled WGS sequence"/>
</dbReference>
<dbReference type="SMART" id="SM00382">
    <property type="entry name" value="AAA"/>
    <property type="match status" value="1"/>
</dbReference>
<feature type="non-terminal residue" evidence="10">
    <location>
        <position position="546"/>
    </location>
</feature>
<name>A0A1F7UP99_9BACT</name>
<dbReference type="Pfam" id="PF14493">
    <property type="entry name" value="HTH_40"/>
    <property type="match status" value="1"/>
</dbReference>
<evidence type="ECO:0000256" key="1">
    <source>
        <dbReference type="ARBA" id="ARBA00022741"/>
    </source>
</evidence>
<evidence type="ECO:0000256" key="6">
    <source>
        <dbReference type="ARBA" id="ARBA00023125"/>
    </source>
</evidence>
<reference evidence="10 11" key="1">
    <citation type="journal article" date="2016" name="Nat. Commun.">
        <title>Thousands of microbial genomes shed light on interconnected biogeochemical processes in an aquifer system.</title>
        <authorList>
            <person name="Anantharaman K."/>
            <person name="Brown C.T."/>
            <person name="Hug L.A."/>
            <person name="Sharon I."/>
            <person name="Castelle C.J."/>
            <person name="Probst A.J."/>
            <person name="Thomas B.C."/>
            <person name="Singh A."/>
            <person name="Wilkins M.J."/>
            <person name="Karaoz U."/>
            <person name="Brodie E.L."/>
            <person name="Williams K.H."/>
            <person name="Hubbard S.S."/>
            <person name="Banfield J.F."/>
        </authorList>
    </citation>
    <scope>NUCLEOTIDE SEQUENCE [LARGE SCALE GENOMIC DNA]</scope>
</reference>
<evidence type="ECO:0000256" key="7">
    <source>
        <dbReference type="ARBA" id="ARBA00023204"/>
    </source>
</evidence>
<evidence type="ECO:0000256" key="4">
    <source>
        <dbReference type="ARBA" id="ARBA00022806"/>
    </source>
</evidence>
<dbReference type="InterPro" id="IPR027417">
    <property type="entry name" value="P-loop_NTPase"/>
</dbReference>
<dbReference type="PANTHER" id="PTHR47642:SF5">
    <property type="entry name" value="ATP-DEPENDENT DNA HELICASE"/>
    <property type="match status" value="1"/>
</dbReference>
<dbReference type="GO" id="GO:0000723">
    <property type="term" value="P:telomere maintenance"/>
    <property type="evidence" value="ECO:0007669"/>
    <property type="project" value="InterPro"/>
</dbReference>
<gene>
    <name evidence="10" type="ORF">A3E39_03475</name>
</gene>
<keyword evidence="1" id="KW-0547">Nucleotide-binding</keyword>
<keyword evidence="6" id="KW-0238">DNA-binding</keyword>
<sequence>MTQETAFAILKTGANVFLTGEPGAGKTHLVNRYVAWLHSHGILPAVTASTGIAATHIGGMTIHSWSGIGIQKKLAEEDFGRLLENDRLVLRLARSQVLIIDEISMLDARTLECVDSVCRALRRDGRPFGGIQTVFVGDFFQLPPVSNPDEEPPAFAFHSSAWMEVAPTVCYLTEQHRQADAAYLSLLAGVRRGAVTEEGRGLLHARRTDALAGASNTRLYTHNVDVDRVNKERLDALPGDAHVFRMESHGSKKVVASLMKSCLSPEFLELKAGARVMFTKNDFEKGIVNGTLGEIAAFDVESGMPVVRTEDGRRIAAESAEWAIMDGGRTLAKIKQLPLRLAWAITVHKSQGLTLDSAVMDLARAFEYGQGYVALSRVKSSSGLFLLGMNERALQVHPEVLESDEGFRRQSDAAEAASGRLSLEEQTETERQFILACGGSLDPVASKGRKAPRDRAKGPSTYEETLALLNEGKTVPEIADARGLVLSTICSHIEKLYVDGKLEKTDVMRLIPDRLHEALPMLQAALLAGESRLGPAFEKLGGRYSY</sequence>
<keyword evidence="2" id="KW-0227">DNA damage</keyword>
<comment type="caution">
    <text evidence="10">The sequence shown here is derived from an EMBL/GenBank/DDBJ whole genome shotgun (WGS) entry which is preliminary data.</text>
</comment>
<dbReference type="EMBL" id="MGEH01000005">
    <property type="protein sequence ID" value="OGL79584.1"/>
    <property type="molecule type" value="Genomic_DNA"/>
</dbReference>
<dbReference type="Gene3D" id="3.40.50.300">
    <property type="entry name" value="P-loop containing nucleotide triphosphate hydrolases"/>
    <property type="match status" value="1"/>
</dbReference>
<keyword evidence="5" id="KW-0067">ATP-binding</keyword>
<evidence type="ECO:0000313" key="10">
    <source>
        <dbReference type="EMBL" id="OGL79584.1"/>
    </source>
</evidence>
<dbReference type="GO" id="GO:0006281">
    <property type="term" value="P:DNA repair"/>
    <property type="evidence" value="ECO:0007669"/>
    <property type="project" value="InterPro"/>
</dbReference>
<dbReference type="Pfam" id="PF21530">
    <property type="entry name" value="Pif1_2B_dom"/>
    <property type="match status" value="1"/>
</dbReference>
<keyword evidence="3" id="KW-0378">Hydrolase</keyword>
<dbReference type="InterPro" id="IPR003593">
    <property type="entry name" value="AAA+_ATPase"/>
</dbReference>
<dbReference type="SUPFAM" id="SSF52540">
    <property type="entry name" value="P-loop containing nucleoside triphosphate hydrolases"/>
    <property type="match status" value="2"/>
</dbReference>
<keyword evidence="7" id="KW-0234">DNA repair</keyword>
<evidence type="ECO:0000256" key="8">
    <source>
        <dbReference type="ARBA" id="ARBA00023235"/>
    </source>
</evidence>
<dbReference type="Pfam" id="PF05970">
    <property type="entry name" value="PIF1"/>
    <property type="match status" value="1"/>
</dbReference>
<dbReference type="STRING" id="1802399.A3E39_03475"/>
<evidence type="ECO:0000256" key="2">
    <source>
        <dbReference type="ARBA" id="ARBA00022763"/>
    </source>
</evidence>